<keyword evidence="5 12" id="KW-0963">Cytoplasm</keyword>
<keyword evidence="15" id="KW-1185">Reference proteome</keyword>
<evidence type="ECO:0000256" key="9">
    <source>
        <dbReference type="ARBA" id="ARBA00023136"/>
    </source>
</evidence>
<evidence type="ECO:0000259" key="13">
    <source>
        <dbReference type="Pfam" id="PF01217"/>
    </source>
</evidence>
<comment type="subunit">
    <text evidence="3 12">Oligomeric complex that consists of at least the alpha, beta, beta', gamma, delta, epsilon and zeta subunits.</text>
</comment>
<dbReference type="GO" id="GO:0030126">
    <property type="term" value="C:COPI vesicle coat"/>
    <property type="evidence" value="ECO:0007669"/>
    <property type="project" value="UniProtKB-UniRule"/>
</dbReference>
<dbReference type="InterPro" id="IPR022775">
    <property type="entry name" value="AP_mu_sigma_su"/>
</dbReference>
<comment type="function">
    <text evidence="11">The coatomer is a cytosolic protein complex that binds to dilysine motifs and reversibly associates with Golgi non-clathrin-coated vesicles, which further mediate biosynthetic protein transport from the ER, via the Golgi up to the trans Golgi network. Coatomer complex is required for budding from Golgi membranes, and is essential for the retrograde Golgi-to-ER transport of dilysine-tagged proteins. The zeta subunit may be involved in regulating the coat assembly and, hence, the rate of biosynthetic protein transport due to its association-dissociation properties with the coatomer complex.</text>
</comment>
<evidence type="ECO:0000313" key="15">
    <source>
        <dbReference type="Proteomes" id="UP000829354"/>
    </source>
</evidence>
<evidence type="ECO:0000256" key="3">
    <source>
        <dbReference type="ARBA" id="ARBA00011775"/>
    </source>
</evidence>
<dbReference type="Proteomes" id="UP000829354">
    <property type="component" value="Chromosome II"/>
</dbReference>
<dbReference type="EMBL" id="CP092621">
    <property type="protein sequence ID" value="UMM17908.1"/>
    <property type="molecule type" value="Genomic_DNA"/>
</dbReference>
<comment type="similarity">
    <text evidence="2 12">Belongs to the adaptor complexes small subunit family.</text>
</comment>
<dbReference type="PANTHER" id="PTHR11043:SF0">
    <property type="entry name" value="COATOMER SUBUNIT ZETA"/>
    <property type="match status" value="1"/>
</dbReference>
<evidence type="ECO:0000256" key="2">
    <source>
        <dbReference type="ARBA" id="ARBA00006972"/>
    </source>
</evidence>
<dbReference type="GO" id="GO:0000139">
    <property type="term" value="C:Golgi membrane"/>
    <property type="evidence" value="ECO:0007669"/>
    <property type="project" value="UniProtKB-SubCell"/>
</dbReference>
<dbReference type="Pfam" id="PF01217">
    <property type="entry name" value="Clat_adaptor_s"/>
    <property type="match status" value="1"/>
</dbReference>
<gene>
    <name evidence="14" type="ORF">L5515_014233</name>
</gene>
<keyword evidence="6 12" id="KW-0931">ER-Golgi transport</keyword>
<name>A0AAE9J895_CAEBR</name>
<reference evidence="14 15" key="1">
    <citation type="submission" date="2022-04" db="EMBL/GenBank/DDBJ databases">
        <title>Chromosome-level reference genomes for two strains of Caenorhabditis briggsae: an improved platform for comparative genomics.</title>
        <authorList>
            <person name="Stevens L."/>
            <person name="Andersen E."/>
        </authorList>
    </citation>
    <scope>NUCLEOTIDE SEQUENCE [LARGE SCALE GENOMIC DNA]</scope>
    <source>
        <strain evidence="14">VX34</strain>
        <tissue evidence="14">Whole-organism</tissue>
    </source>
</reference>
<keyword evidence="10 12" id="KW-0968">Cytoplasmic vesicle</keyword>
<evidence type="ECO:0000256" key="10">
    <source>
        <dbReference type="ARBA" id="ARBA00023329"/>
    </source>
</evidence>
<proteinExistence type="inferred from homology"/>
<evidence type="ECO:0000256" key="11">
    <source>
        <dbReference type="ARBA" id="ARBA00045555"/>
    </source>
</evidence>
<protein>
    <recommendedName>
        <fullName evidence="12">Coatomer subunit zeta</fullName>
    </recommendedName>
</protein>
<dbReference type="InterPro" id="IPR011012">
    <property type="entry name" value="Longin-like_dom_sf"/>
</dbReference>
<evidence type="ECO:0000256" key="8">
    <source>
        <dbReference type="ARBA" id="ARBA00023034"/>
    </source>
</evidence>
<keyword evidence="9 12" id="KW-0472">Membrane</keyword>
<evidence type="ECO:0000256" key="7">
    <source>
        <dbReference type="ARBA" id="ARBA00022927"/>
    </source>
</evidence>
<evidence type="ECO:0000256" key="4">
    <source>
        <dbReference type="ARBA" id="ARBA00022448"/>
    </source>
</evidence>
<keyword evidence="8 12" id="KW-0333">Golgi apparatus</keyword>
<sequence>MADFDTNPTSLYSIKGIVILDQDGNRVVAKYYDRNTFGTVKEQKAFEKSLFSKTSRNTSGNLFILHESSIYFQLTSSCLME</sequence>
<dbReference type="AlphaFoldDB" id="A0AAE9J895"/>
<dbReference type="SUPFAM" id="SSF64356">
    <property type="entry name" value="SNARE-like"/>
    <property type="match status" value="1"/>
</dbReference>
<dbReference type="InterPro" id="IPR039652">
    <property type="entry name" value="Coatomer_zeta"/>
</dbReference>
<evidence type="ECO:0000256" key="12">
    <source>
        <dbReference type="RuleBase" id="RU366053"/>
    </source>
</evidence>
<accession>A0AAE9J895</accession>
<evidence type="ECO:0000256" key="1">
    <source>
        <dbReference type="ARBA" id="ARBA00004255"/>
    </source>
</evidence>
<dbReference type="GO" id="GO:0015031">
    <property type="term" value="P:protein transport"/>
    <property type="evidence" value="ECO:0007669"/>
    <property type="project" value="UniProtKB-KW"/>
</dbReference>
<evidence type="ECO:0000313" key="14">
    <source>
        <dbReference type="EMBL" id="UMM17908.1"/>
    </source>
</evidence>
<organism evidence="14 15">
    <name type="scientific">Caenorhabditis briggsae</name>
    <dbReference type="NCBI Taxonomy" id="6238"/>
    <lineage>
        <taxon>Eukaryota</taxon>
        <taxon>Metazoa</taxon>
        <taxon>Ecdysozoa</taxon>
        <taxon>Nematoda</taxon>
        <taxon>Chromadorea</taxon>
        <taxon>Rhabditida</taxon>
        <taxon>Rhabditina</taxon>
        <taxon>Rhabditomorpha</taxon>
        <taxon>Rhabditoidea</taxon>
        <taxon>Rhabditidae</taxon>
        <taxon>Peloderinae</taxon>
        <taxon>Caenorhabditis</taxon>
    </lineage>
</organism>
<comment type="subcellular location">
    <subcellularLocation>
        <location evidence="12">Cytoplasm</location>
    </subcellularLocation>
    <subcellularLocation>
        <location evidence="1 12">Golgi apparatus membrane</location>
        <topology evidence="1 12">Peripheral membrane protein</topology>
        <orientation evidence="1 12">Cytoplasmic side</orientation>
    </subcellularLocation>
    <subcellularLocation>
        <location evidence="12">Cytoplasmic vesicle</location>
        <location evidence="12">COPI-coated vesicle membrane</location>
        <topology evidence="12">Peripheral membrane protein</topology>
        <orientation evidence="12">Cytoplasmic side</orientation>
    </subcellularLocation>
</comment>
<keyword evidence="7 12" id="KW-0653">Protein transport</keyword>
<dbReference type="PANTHER" id="PTHR11043">
    <property type="entry name" value="ZETA-COAT PROTEIN"/>
    <property type="match status" value="1"/>
</dbReference>
<evidence type="ECO:0000256" key="5">
    <source>
        <dbReference type="ARBA" id="ARBA00022490"/>
    </source>
</evidence>
<keyword evidence="4 12" id="KW-0813">Transport</keyword>
<evidence type="ECO:0000256" key="6">
    <source>
        <dbReference type="ARBA" id="ARBA00022892"/>
    </source>
</evidence>
<feature type="domain" description="AP complex mu/sigma subunit" evidence="13">
    <location>
        <begin position="14"/>
        <end position="67"/>
    </location>
</feature>
<dbReference type="Gene3D" id="3.30.450.60">
    <property type="match status" value="1"/>
</dbReference>
<dbReference type="GO" id="GO:0006890">
    <property type="term" value="P:retrograde vesicle-mediated transport, Golgi to endoplasmic reticulum"/>
    <property type="evidence" value="ECO:0007669"/>
    <property type="project" value="UniProtKB-UniRule"/>
</dbReference>